<evidence type="ECO:0000259" key="1">
    <source>
        <dbReference type="PROSITE" id="PS51502"/>
    </source>
</evidence>
<dbReference type="Gene3D" id="3.30.70.100">
    <property type="match status" value="1"/>
</dbReference>
<dbReference type="InterPro" id="IPR013097">
    <property type="entry name" value="Dabb"/>
</dbReference>
<comment type="caution">
    <text evidence="2">The sequence shown here is derived from an EMBL/GenBank/DDBJ whole genome shotgun (WGS) entry which is preliminary data.</text>
</comment>
<keyword evidence="3" id="KW-1185">Reference proteome</keyword>
<feature type="domain" description="Stress-response A/B barrel" evidence="1">
    <location>
        <begin position="1"/>
        <end position="94"/>
    </location>
</feature>
<protein>
    <submittedName>
        <fullName evidence="2">Dabb family protein</fullName>
    </submittedName>
</protein>
<dbReference type="Proteomes" id="UP000476055">
    <property type="component" value="Unassembled WGS sequence"/>
</dbReference>
<evidence type="ECO:0000313" key="2">
    <source>
        <dbReference type="EMBL" id="MST58218.1"/>
    </source>
</evidence>
<proteinExistence type="predicted"/>
<reference evidence="2 3" key="1">
    <citation type="submission" date="2019-08" db="EMBL/GenBank/DDBJ databases">
        <title>In-depth cultivation of the pig gut microbiome towards novel bacterial diversity and tailored functional studies.</title>
        <authorList>
            <person name="Wylensek D."/>
            <person name="Hitch T.C.A."/>
            <person name="Clavel T."/>
        </authorList>
    </citation>
    <scope>NUCLEOTIDE SEQUENCE [LARGE SCALE GENOMIC DNA]</scope>
    <source>
        <strain evidence="2 3">WCA3-601-WT-6H</strain>
    </source>
</reference>
<gene>
    <name evidence="2" type="ORF">FYJ59_08200</name>
</gene>
<dbReference type="SUPFAM" id="SSF54909">
    <property type="entry name" value="Dimeric alpha+beta barrel"/>
    <property type="match status" value="1"/>
</dbReference>
<dbReference type="AlphaFoldDB" id="A0A6L5YJR4"/>
<dbReference type="Pfam" id="PF07876">
    <property type="entry name" value="Dabb"/>
    <property type="match status" value="1"/>
</dbReference>
<dbReference type="InterPro" id="IPR011008">
    <property type="entry name" value="Dimeric_a/b-barrel"/>
</dbReference>
<dbReference type="PROSITE" id="PS51502">
    <property type="entry name" value="S_R_A_B_BARREL"/>
    <property type="match status" value="1"/>
</dbReference>
<organism evidence="2 3">
    <name type="scientific">Waltera intestinalis</name>
    <dbReference type="NCBI Taxonomy" id="2606635"/>
    <lineage>
        <taxon>Bacteria</taxon>
        <taxon>Bacillati</taxon>
        <taxon>Bacillota</taxon>
        <taxon>Clostridia</taxon>
        <taxon>Lachnospirales</taxon>
        <taxon>Lachnospiraceae</taxon>
        <taxon>Waltera</taxon>
    </lineage>
</organism>
<dbReference type="RefSeq" id="WP_154496390.1">
    <property type="nucleotide sequence ID" value="NZ_VUMU01000008.1"/>
</dbReference>
<name>A0A6L5YJR4_9FIRM</name>
<accession>A0A6L5YJR4</accession>
<dbReference type="EMBL" id="VUMU01000008">
    <property type="protein sequence ID" value="MST58218.1"/>
    <property type="molecule type" value="Genomic_DNA"/>
</dbReference>
<evidence type="ECO:0000313" key="3">
    <source>
        <dbReference type="Proteomes" id="UP000476055"/>
    </source>
</evidence>
<sequence length="95" mass="11108">MVHYVLLKFKAGTDVDAIELNMRETYRQLEQELPFLTEPFVWRNCVERDSNADIMATIHLDNATQLKDYLTHPLHVAMADNFKDAVVTRISFDHE</sequence>